<dbReference type="Proteomes" id="UP000829291">
    <property type="component" value="Chromosome 2"/>
</dbReference>
<dbReference type="InParanoid" id="A0A6J0C2D4"/>
<gene>
    <name evidence="3" type="primary">LOC107225466</name>
</gene>
<reference evidence="3" key="1">
    <citation type="submission" date="2025-08" db="UniProtKB">
        <authorList>
            <consortium name="RefSeq"/>
        </authorList>
    </citation>
    <scope>IDENTIFICATION</scope>
    <source>
        <tissue evidence="3">Thorax and Abdomen</tissue>
    </source>
</reference>
<dbReference type="RefSeq" id="XP_015521436.2">
    <property type="nucleotide sequence ID" value="XM_015665950.2"/>
</dbReference>
<sequence length="64" mass="7850">MRTKVLRLYKDLLRYGQNLRYTDQELFKNKIKGNFRRSKDLSDVKDIEFQLQKGFQLLKDKRVI</sequence>
<evidence type="ECO:0000313" key="2">
    <source>
        <dbReference type="Proteomes" id="UP000829291"/>
    </source>
</evidence>
<dbReference type="OrthoDB" id="277888at2759"/>
<keyword evidence="2" id="KW-1185">Reference proteome</keyword>
<dbReference type="InterPro" id="IPR008011">
    <property type="entry name" value="Complex1_LYR_dom"/>
</dbReference>
<accession>A0A6J0C2D4</accession>
<dbReference type="Pfam" id="PF05347">
    <property type="entry name" value="Complex1_LYR"/>
    <property type="match status" value="1"/>
</dbReference>
<protein>
    <submittedName>
        <fullName evidence="3">MIEF1 upstream open reading frame protein</fullName>
    </submittedName>
</protein>
<dbReference type="KEGG" id="nlo:107225466"/>
<evidence type="ECO:0000259" key="1">
    <source>
        <dbReference type="Pfam" id="PF05347"/>
    </source>
</evidence>
<feature type="domain" description="Complex 1 LYR protein" evidence="1">
    <location>
        <begin position="4"/>
        <end position="56"/>
    </location>
</feature>
<name>A0A6J0C2D4_NEOLC</name>
<dbReference type="GeneID" id="107225466"/>
<evidence type="ECO:0000313" key="3">
    <source>
        <dbReference type="RefSeq" id="XP_015521436.2"/>
    </source>
</evidence>
<proteinExistence type="predicted"/>
<organism evidence="3">
    <name type="scientific">Neodiprion lecontei</name>
    <name type="common">Redheaded pine sawfly</name>
    <dbReference type="NCBI Taxonomy" id="441921"/>
    <lineage>
        <taxon>Eukaryota</taxon>
        <taxon>Metazoa</taxon>
        <taxon>Ecdysozoa</taxon>
        <taxon>Arthropoda</taxon>
        <taxon>Hexapoda</taxon>
        <taxon>Insecta</taxon>
        <taxon>Pterygota</taxon>
        <taxon>Neoptera</taxon>
        <taxon>Endopterygota</taxon>
        <taxon>Hymenoptera</taxon>
        <taxon>Tenthredinoidea</taxon>
        <taxon>Diprionidae</taxon>
        <taxon>Diprioninae</taxon>
        <taxon>Neodiprion</taxon>
    </lineage>
</organism>